<gene>
    <name evidence="2" type="ORF">WAK64_08280</name>
</gene>
<keyword evidence="1" id="KW-0812">Transmembrane</keyword>
<evidence type="ECO:0000313" key="2">
    <source>
        <dbReference type="EMBL" id="MEI5907052.1"/>
    </source>
</evidence>
<dbReference type="Proteomes" id="UP001312865">
    <property type="component" value="Unassembled WGS sequence"/>
</dbReference>
<evidence type="ECO:0000256" key="1">
    <source>
        <dbReference type="SAM" id="Phobius"/>
    </source>
</evidence>
<keyword evidence="3" id="KW-1185">Reference proteome</keyword>
<protein>
    <recommendedName>
        <fullName evidence="4">Branched-chain amino acid ABC transporter substrate-binding protein</fullName>
    </recommendedName>
</protein>
<accession>A0ABU8HCN8</accession>
<sequence length="140" mass="15724">MQKIKDERLILLDLKMIRITFLVQTAGIIGILGYDLITAGFEGMRQNPLWIVFMITTVLYTFLSTSISVDYFEGTKTYSKKGLQIGFGIITIISVLWGYLTSISEGNTALEGFIVGGVIFASTAIPLLYVHYLRKKRTEE</sequence>
<reference evidence="2 3" key="1">
    <citation type="journal article" date="2018" name="J. Microbiol.">
        <title>Bacillus spongiae sp. nov., isolated from sponge of Jeju Island.</title>
        <authorList>
            <person name="Lee G.E."/>
            <person name="Im W.T."/>
            <person name="Park J.S."/>
        </authorList>
    </citation>
    <scope>NUCLEOTIDE SEQUENCE [LARGE SCALE GENOMIC DNA]</scope>
    <source>
        <strain evidence="2 3">135PIL107-10</strain>
    </source>
</reference>
<feature type="transmembrane region" description="Helical" evidence="1">
    <location>
        <begin position="83"/>
        <end position="100"/>
    </location>
</feature>
<feature type="transmembrane region" description="Helical" evidence="1">
    <location>
        <begin position="21"/>
        <end position="37"/>
    </location>
</feature>
<comment type="caution">
    <text evidence="2">The sequence shown here is derived from an EMBL/GenBank/DDBJ whole genome shotgun (WGS) entry which is preliminary data.</text>
</comment>
<keyword evidence="1" id="KW-0472">Membrane</keyword>
<name>A0ABU8HCN8_9BACI</name>
<evidence type="ECO:0008006" key="4">
    <source>
        <dbReference type="Google" id="ProtNLM"/>
    </source>
</evidence>
<proteinExistence type="predicted"/>
<organism evidence="2 3">
    <name type="scientific">Bacillus spongiae</name>
    <dbReference type="NCBI Taxonomy" id="2683610"/>
    <lineage>
        <taxon>Bacteria</taxon>
        <taxon>Bacillati</taxon>
        <taxon>Bacillota</taxon>
        <taxon>Bacilli</taxon>
        <taxon>Bacillales</taxon>
        <taxon>Bacillaceae</taxon>
        <taxon>Bacillus</taxon>
    </lineage>
</organism>
<dbReference type="RefSeq" id="WP_336586487.1">
    <property type="nucleotide sequence ID" value="NZ_JBBAXC010000005.1"/>
</dbReference>
<dbReference type="EMBL" id="JBBAXC010000005">
    <property type="protein sequence ID" value="MEI5907052.1"/>
    <property type="molecule type" value="Genomic_DNA"/>
</dbReference>
<feature type="transmembrane region" description="Helical" evidence="1">
    <location>
        <begin position="49"/>
        <end position="71"/>
    </location>
</feature>
<keyword evidence="1" id="KW-1133">Transmembrane helix</keyword>
<evidence type="ECO:0000313" key="3">
    <source>
        <dbReference type="Proteomes" id="UP001312865"/>
    </source>
</evidence>
<feature type="transmembrane region" description="Helical" evidence="1">
    <location>
        <begin position="112"/>
        <end position="132"/>
    </location>
</feature>